<protein>
    <recommendedName>
        <fullName evidence="2">DUF7580 domain-containing protein</fullName>
    </recommendedName>
</protein>
<dbReference type="Proteomes" id="UP000515153">
    <property type="component" value="Unplaced"/>
</dbReference>
<dbReference type="GeneID" id="41959909"/>
<dbReference type="AlphaFoldDB" id="A0A6P8B946"/>
<feature type="region of interest" description="Disordered" evidence="1">
    <location>
        <begin position="233"/>
        <end position="252"/>
    </location>
</feature>
<feature type="domain" description="DUF7580" evidence="2">
    <location>
        <begin position="331"/>
        <end position="488"/>
    </location>
</feature>
<reference evidence="4" key="1">
    <citation type="journal article" date="2019" name="Mol. Biol. Evol.">
        <title>Blast fungal genomes show frequent chromosomal changes, gene gains and losses, and effector gene turnover.</title>
        <authorList>
            <person name="Gomez Luciano L.B."/>
            <person name="Jason Tsai I."/>
            <person name="Chuma I."/>
            <person name="Tosa Y."/>
            <person name="Chen Y.H."/>
            <person name="Li J.Y."/>
            <person name="Li M.Y."/>
            <person name="Jade Lu M.Y."/>
            <person name="Nakayashiki H."/>
            <person name="Li W.H."/>
        </authorList>
    </citation>
    <scope>NUCLEOTIDE SEQUENCE</scope>
    <source>
        <strain evidence="4">NI907</strain>
    </source>
</reference>
<gene>
    <name evidence="4" type="ORF">PgNI_04959</name>
</gene>
<evidence type="ECO:0000256" key="1">
    <source>
        <dbReference type="SAM" id="MobiDB-lite"/>
    </source>
</evidence>
<proteinExistence type="predicted"/>
<sequence>MSGFEVAGAVLGAIPIALSALDGYKRAAKKVNSFISIRKEYVSCEKQLQFHQVSIKKHLRQLLLPIFQDENDRLEILLSDPGGEDWKQNDVTQLLERQLDARKKVVTMKPTQLKNAMSKDSMAFQHYRIRFAAGESNRKRLFNELSELHAKLDSLLTSSEKDTELVQRHQKHRVDTALCSFWMTATALFHALAATCQYPGESNRQRVWRTRITEGSEDEQCCVSIPSAKASSQSTPIRAALRPKSPAGRCRPTTPRMVQFSQPSQTVTLTVQNCGDPTTLPPGAIKVLCTLMKPPSQSSLCKGYLGLPNDERRYYVYTMAEDLSMCPDSVSLGQMLTSKPPNFRVRCKIALVLASSFVQLVDSPWMTEPHAFDKDSVLFLPGKLDEPHIRRTFCTMAEAKQDRTDCNKTSQPDVVSAPLSRLGITLLELCFGTTLQSQELRKSLPSGDTERMRDLFDVTAAYEWLKDVAEDRGEDYARAVTWCLVGHRSGLVDRWREEMLRSVIGPLQSCLDYFNGVTGR</sequence>
<evidence type="ECO:0000313" key="4">
    <source>
        <dbReference type="RefSeq" id="XP_030983688.1"/>
    </source>
</evidence>
<dbReference type="KEGG" id="pgri:PgNI_04959"/>
<dbReference type="Pfam" id="PF24476">
    <property type="entry name" value="DUF7580"/>
    <property type="match status" value="1"/>
</dbReference>
<name>A0A6P8B946_PYRGI</name>
<accession>A0A6P8B946</accession>
<dbReference type="PANTHER" id="PTHR35186:SF4">
    <property type="entry name" value="PRION-INHIBITION AND PROPAGATION HELO DOMAIN-CONTAINING PROTEIN"/>
    <property type="match status" value="1"/>
</dbReference>
<reference evidence="4" key="3">
    <citation type="submission" date="2025-08" db="UniProtKB">
        <authorList>
            <consortium name="RefSeq"/>
        </authorList>
    </citation>
    <scope>IDENTIFICATION</scope>
    <source>
        <strain evidence="4">NI907</strain>
    </source>
</reference>
<dbReference type="RefSeq" id="XP_030983688.1">
    <property type="nucleotide sequence ID" value="XM_031125000.1"/>
</dbReference>
<dbReference type="PANTHER" id="PTHR35186">
    <property type="entry name" value="ANK_REP_REGION DOMAIN-CONTAINING PROTEIN"/>
    <property type="match status" value="1"/>
</dbReference>
<organism evidence="3 4">
    <name type="scientific">Pyricularia grisea</name>
    <name type="common">Crabgrass-specific blast fungus</name>
    <name type="synonym">Magnaporthe grisea</name>
    <dbReference type="NCBI Taxonomy" id="148305"/>
    <lineage>
        <taxon>Eukaryota</taxon>
        <taxon>Fungi</taxon>
        <taxon>Dikarya</taxon>
        <taxon>Ascomycota</taxon>
        <taxon>Pezizomycotina</taxon>
        <taxon>Sordariomycetes</taxon>
        <taxon>Sordariomycetidae</taxon>
        <taxon>Magnaporthales</taxon>
        <taxon>Pyriculariaceae</taxon>
        <taxon>Pyricularia</taxon>
    </lineage>
</organism>
<evidence type="ECO:0000259" key="2">
    <source>
        <dbReference type="Pfam" id="PF24476"/>
    </source>
</evidence>
<dbReference type="InterPro" id="IPR056002">
    <property type="entry name" value="DUF7580"/>
</dbReference>
<reference evidence="4" key="2">
    <citation type="submission" date="2019-10" db="EMBL/GenBank/DDBJ databases">
        <authorList>
            <consortium name="NCBI Genome Project"/>
        </authorList>
    </citation>
    <scope>NUCLEOTIDE SEQUENCE</scope>
    <source>
        <strain evidence="4">NI907</strain>
    </source>
</reference>
<evidence type="ECO:0000313" key="3">
    <source>
        <dbReference type="Proteomes" id="UP000515153"/>
    </source>
</evidence>
<keyword evidence="3" id="KW-1185">Reference proteome</keyword>